<comment type="caution">
    <text evidence="3">The sequence shown here is derived from an EMBL/GenBank/DDBJ whole genome shotgun (WGS) entry which is preliminary data.</text>
</comment>
<proteinExistence type="predicted"/>
<gene>
    <name evidence="3" type="ORF">D9756_002732</name>
</gene>
<evidence type="ECO:0000256" key="1">
    <source>
        <dbReference type="SAM" id="MobiDB-lite"/>
    </source>
</evidence>
<organism evidence="3 4">
    <name type="scientific">Leucocoprinus leucothites</name>
    <dbReference type="NCBI Taxonomy" id="201217"/>
    <lineage>
        <taxon>Eukaryota</taxon>
        <taxon>Fungi</taxon>
        <taxon>Dikarya</taxon>
        <taxon>Basidiomycota</taxon>
        <taxon>Agaricomycotina</taxon>
        <taxon>Agaricomycetes</taxon>
        <taxon>Agaricomycetidae</taxon>
        <taxon>Agaricales</taxon>
        <taxon>Agaricineae</taxon>
        <taxon>Agaricaceae</taxon>
        <taxon>Leucocoprinus</taxon>
    </lineage>
</organism>
<name>A0A8H5LM93_9AGAR</name>
<feature type="region of interest" description="Disordered" evidence="1">
    <location>
        <begin position="1"/>
        <end position="25"/>
    </location>
</feature>
<evidence type="ECO:0000313" key="4">
    <source>
        <dbReference type="Proteomes" id="UP000559027"/>
    </source>
</evidence>
<dbReference type="OrthoDB" id="783096at2759"/>
<dbReference type="InterPro" id="IPR056279">
    <property type="entry name" value="Aip3p_Bud6_N"/>
</dbReference>
<feature type="compositionally biased region" description="Low complexity" evidence="1">
    <location>
        <begin position="1"/>
        <end position="20"/>
    </location>
</feature>
<evidence type="ECO:0000313" key="3">
    <source>
        <dbReference type="EMBL" id="KAF5362452.1"/>
    </source>
</evidence>
<feature type="domain" description="Aip3p/Bud6 N-terminal" evidence="2">
    <location>
        <begin position="33"/>
        <end position="140"/>
    </location>
</feature>
<accession>A0A8H5LM93</accession>
<sequence length="157" mass="17194">MSSRSGTTGSRTSSTSTNSNPYHYAYTPGDVPTAVKTLLASTKELQENLRLWSVGQASESEINDLFIKVGTNFQITTDAFAYYGIDLSHIGDFIEDLRDALEAFLAEEPSPAALNENIPRVRNVFYTLLKGLQARQAAWQTASGGGRGNFMPIDHRS</sequence>
<dbReference type="AlphaFoldDB" id="A0A8H5LM93"/>
<dbReference type="Proteomes" id="UP000559027">
    <property type="component" value="Unassembled WGS sequence"/>
</dbReference>
<evidence type="ECO:0000259" key="2">
    <source>
        <dbReference type="Pfam" id="PF23153"/>
    </source>
</evidence>
<reference evidence="3 4" key="1">
    <citation type="journal article" date="2020" name="ISME J.">
        <title>Uncovering the hidden diversity of litter-decomposition mechanisms in mushroom-forming fungi.</title>
        <authorList>
            <person name="Floudas D."/>
            <person name="Bentzer J."/>
            <person name="Ahren D."/>
            <person name="Johansson T."/>
            <person name="Persson P."/>
            <person name="Tunlid A."/>
        </authorList>
    </citation>
    <scope>NUCLEOTIDE SEQUENCE [LARGE SCALE GENOMIC DNA]</scope>
    <source>
        <strain evidence="3 4">CBS 146.42</strain>
    </source>
</reference>
<protein>
    <recommendedName>
        <fullName evidence="2">Aip3p/Bud6 N-terminal domain-containing protein</fullName>
    </recommendedName>
</protein>
<dbReference type="EMBL" id="JAACJO010000002">
    <property type="protein sequence ID" value="KAF5362452.1"/>
    <property type="molecule type" value="Genomic_DNA"/>
</dbReference>
<dbReference type="Pfam" id="PF23153">
    <property type="entry name" value="Aip3p_Bud6_N"/>
    <property type="match status" value="1"/>
</dbReference>
<keyword evidence="4" id="KW-1185">Reference proteome</keyword>